<dbReference type="PANTHER" id="PTHR22648:SF0">
    <property type="entry name" value="TRANSCRIPTION TERMINATION_ANTITERMINATION PROTEIN NUSA"/>
    <property type="match status" value="1"/>
</dbReference>
<dbReference type="InterPro" id="IPR013735">
    <property type="entry name" value="TF_NusA_N"/>
</dbReference>
<keyword evidence="4 7" id="KW-0694">RNA-binding</keyword>
<dbReference type="Pfam" id="PF13184">
    <property type="entry name" value="KH_NusA_1st"/>
    <property type="match status" value="1"/>
</dbReference>
<keyword evidence="11" id="KW-1185">Reference proteome</keyword>
<dbReference type="InterPro" id="IPR015946">
    <property type="entry name" value="KH_dom-like_a/b"/>
</dbReference>
<keyword evidence="5 7" id="KW-0805">Transcription regulation</keyword>
<dbReference type="InterPro" id="IPR003029">
    <property type="entry name" value="S1_domain"/>
</dbReference>
<evidence type="ECO:0000256" key="6">
    <source>
        <dbReference type="ARBA" id="ARBA00023163"/>
    </source>
</evidence>
<comment type="similarity">
    <text evidence="7">Belongs to the NusA family.</text>
</comment>
<comment type="caution">
    <text evidence="10">The sequence shown here is derived from an EMBL/GenBank/DDBJ whole genome shotgun (WGS) entry which is preliminary data.</text>
</comment>
<comment type="subunit">
    <text evidence="7">Monomer. Binds directly to the core enzyme of the DNA-dependent RNA polymerase and to nascent RNA.</text>
</comment>
<feature type="compositionally biased region" description="Acidic residues" evidence="8">
    <location>
        <begin position="325"/>
        <end position="334"/>
    </location>
</feature>
<protein>
    <recommendedName>
        <fullName evidence="7">Transcription termination/antitermination protein NusA</fullName>
    </recommendedName>
</protein>
<dbReference type="InterPro" id="IPR025249">
    <property type="entry name" value="TF_NusA_KH_1st"/>
</dbReference>
<dbReference type="InterPro" id="IPR009019">
    <property type="entry name" value="KH_sf_prok-type"/>
</dbReference>
<dbReference type="HAMAP" id="MF_00945_B">
    <property type="entry name" value="NusA_B"/>
    <property type="match status" value="1"/>
</dbReference>
<evidence type="ECO:0000259" key="9">
    <source>
        <dbReference type="PROSITE" id="PS50126"/>
    </source>
</evidence>
<keyword evidence="1 7" id="KW-0806">Transcription termination</keyword>
<dbReference type="Proteomes" id="UP000649955">
    <property type="component" value="Unassembled WGS sequence"/>
</dbReference>
<reference evidence="11" key="1">
    <citation type="journal article" date="2019" name="Int. J. Syst. Evol. Microbiol.">
        <title>The Global Catalogue of Microorganisms (GCM) 10K type strain sequencing project: providing services to taxonomists for standard genome sequencing and annotation.</title>
        <authorList>
            <consortium name="The Broad Institute Genomics Platform"/>
            <consortium name="The Broad Institute Genome Sequencing Center for Infectious Disease"/>
            <person name="Wu L."/>
            <person name="Ma J."/>
        </authorList>
    </citation>
    <scope>NUCLEOTIDE SEQUENCE [LARGE SCALE GENOMIC DNA]</scope>
    <source>
        <strain evidence="11">CGMCC 4.7680</strain>
    </source>
</reference>
<evidence type="ECO:0000256" key="2">
    <source>
        <dbReference type="ARBA" id="ARBA00022490"/>
    </source>
</evidence>
<feature type="region of interest" description="Disordered" evidence="8">
    <location>
        <begin position="319"/>
        <end position="352"/>
    </location>
</feature>
<keyword evidence="3 7" id="KW-0889">Transcription antitermination</keyword>
<evidence type="ECO:0000256" key="8">
    <source>
        <dbReference type="SAM" id="MobiDB-lite"/>
    </source>
</evidence>
<dbReference type="SMART" id="SM00316">
    <property type="entry name" value="S1"/>
    <property type="match status" value="1"/>
</dbReference>
<dbReference type="SUPFAM" id="SSF54814">
    <property type="entry name" value="Prokaryotic type KH domain (KH-domain type II)"/>
    <property type="match status" value="2"/>
</dbReference>
<evidence type="ECO:0000256" key="7">
    <source>
        <dbReference type="HAMAP-Rule" id="MF_00945"/>
    </source>
</evidence>
<dbReference type="Gene3D" id="3.30.1480.10">
    <property type="entry name" value="NusA, N-terminal domain"/>
    <property type="match status" value="1"/>
</dbReference>
<comment type="subcellular location">
    <subcellularLocation>
        <location evidence="7">Cytoplasm</location>
    </subcellularLocation>
</comment>
<evidence type="ECO:0000256" key="4">
    <source>
        <dbReference type="ARBA" id="ARBA00022884"/>
    </source>
</evidence>
<dbReference type="InterPro" id="IPR036555">
    <property type="entry name" value="NusA_N_sf"/>
</dbReference>
<dbReference type="PANTHER" id="PTHR22648">
    <property type="entry name" value="TRANSCRIPTION TERMINATION FACTOR NUSA"/>
    <property type="match status" value="1"/>
</dbReference>
<dbReference type="PROSITE" id="PS50084">
    <property type="entry name" value="KH_TYPE_1"/>
    <property type="match status" value="1"/>
</dbReference>
<dbReference type="EMBL" id="BNAW01000104">
    <property type="protein sequence ID" value="GHG51689.1"/>
    <property type="molecule type" value="Genomic_DNA"/>
</dbReference>
<name>A0ABQ3KT54_9PSEU</name>
<evidence type="ECO:0000256" key="1">
    <source>
        <dbReference type="ARBA" id="ARBA00022472"/>
    </source>
</evidence>
<dbReference type="InterPro" id="IPR058582">
    <property type="entry name" value="KH_NusA_2nd"/>
</dbReference>
<gene>
    <name evidence="7 10" type="primary">nusA</name>
    <name evidence="10" type="ORF">GCM10017567_88050</name>
</gene>
<dbReference type="Gene3D" id="2.40.50.140">
    <property type="entry name" value="Nucleic acid-binding proteins"/>
    <property type="match status" value="1"/>
</dbReference>
<comment type="function">
    <text evidence="7">Participates in both transcription termination and antitermination.</text>
</comment>
<feature type="domain" description="S1 motif" evidence="9">
    <location>
        <begin position="112"/>
        <end position="180"/>
    </location>
</feature>
<dbReference type="Gene3D" id="3.30.300.20">
    <property type="match status" value="2"/>
</dbReference>
<evidence type="ECO:0000313" key="10">
    <source>
        <dbReference type="EMBL" id="GHG51689.1"/>
    </source>
</evidence>
<dbReference type="CDD" id="cd04455">
    <property type="entry name" value="S1_NusA"/>
    <property type="match status" value="1"/>
</dbReference>
<keyword evidence="6 7" id="KW-0804">Transcription</keyword>
<dbReference type="Pfam" id="PF26594">
    <property type="entry name" value="KH_NusA_2nd"/>
    <property type="match status" value="1"/>
</dbReference>
<sequence length="352" mass="38017">MNVDIAALRAIERDKDIPFETVIEAIETALLTAYKHTEGHQPHARIDIDHKTGLVRVLAHTLTHDGQVDEEWDDTPEGFGRIAATTARQVILQRLRDAEHEKTFGEFSTKEGEIVAGVIQRDARANARGMVVVQVGDTEGVLPSGEQVAGESYEHGSRIKAYVVTVSRSNRGPQITLSRSHPNLVRKLFALEVPEIADGTVEIAAVAREPGHRTKIAVKSTVPGVNAKGACIGPVGARVRNVMSELAGEKIDIIDYSEDPARFVGNALSPAKVVSVRVVDERAKTARVVVPDFQLSLAIGKEGQNARLAARLTGWRIDIRSDAAPADDGDDREGDQDHARPPRPAATTGSAE</sequence>
<dbReference type="CDD" id="cd22529">
    <property type="entry name" value="KH-II_NusA_rpt2"/>
    <property type="match status" value="1"/>
</dbReference>
<dbReference type="Pfam" id="PF08529">
    <property type="entry name" value="NusA_N"/>
    <property type="match status" value="2"/>
</dbReference>
<organism evidence="10 11">
    <name type="scientific">Amycolatopsis bullii</name>
    <dbReference type="NCBI Taxonomy" id="941987"/>
    <lineage>
        <taxon>Bacteria</taxon>
        <taxon>Bacillati</taxon>
        <taxon>Actinomycetota</taxon>
        <taxon>Actinomycetes</taxon>
        <taxon>Pseudonocardiales</taxon>
        <taxon>Pseudonocardiaceae</taxon>
        <taxon>Amycolatopsis</taxon>
    </lineage>
</organism>
<dbReference type="InterPro" id="IPR030842">
    <property type="entry name" value="TF_NusA_bacterial"/>
</dbReference>
<accession>A0ABQ3KT54</accession>
<dbReference type="NCBIfam" id="TIGR01953">
    <property type="entry name" value="NusA"/>
    <property type="match status" value="1"/>
</dbReference>
<dbReference type="CDD" id="cd02134">
    <property type="entry name" value="KH-II_NusA_rpt1"/>
    <property type="match status" value="1"/>
</dbReference>
<evidence type="ECO:0000256" key="5">
    <source>
        <dbReference type="ARBA" id="ARBA00023015"/>
    </source>
</evidence>
<dbReference type="InterPro" id="IPR012340">
    <property type="entry name" value="NA-bd_OB-fold"/>
</dbReference>
<proteinExistence type="inferred from homology"/>
<dbReference type="SUPFAM" id="SSF50249">
    <property type="entry name" value="Nucleic acid-binding proteins"/>
    <property type="match status" value="1"/>
</dbReference>
<keyword evidence="2 7" id="KW-0963">Cytoplasm</keyword>
<dbReference type="SUPFAM" id="SSF69705">
    <property type="entry name" value="Transcription factor NusA, N-terminal domain"/>
    <property type="match status" value="1"/>
</dbReference>
<dbReference type="PROSITE" id="PS50126">
    <property type="entry name" value="S1"/>
    <property type="match status" value="1"/>
</dbReference>
<evidence type="ECO:0000256" key="3">
    <source>
        <dbReference type="ARBA" id="ARBA00022814"/>
    </source>
</evidence>
<evidence type="ECO:0000313" key="11">
    <source>
        <dbReference type="Proteomes" id="UP000649955"/>
    </source>
</evidence>
<dbReference type="InterPro" id="IPR010213">
    <property type="entry name" value="TF_NusA"/>
</dbReference>
<dbReference type="RefSeq" id="WP_191317301.1">
    <property type="nucleotide sequence ID" value="NZ_BNAW01000104.1"/>
</dbReference>